<dbReference type="InterPro" id="IPR023366">
    <property type="entry name" value="ATP_synth_asu-like_sf"/>
</dbReference>
<keyword evidence="13" id="KW-1185">Reference proteome</keyword>
<name>A0A5C1QD31_9SPIO</name>
<dbReference type="OrthoDB" id="9788537at2"/>
<dbReference type="CDD" id="cd00402">
    <property type="entry name" value="Riboflavin_synthase_like"/>
    <property type="match status" value="1"/>
</dbReference>
<dbReference type="GO" id="GO:0009231">
    <property type="term" value="P:riboflavin biosynthetic process"/>
    <property type="evidence" value="ECO:0007669"/>
    <property type="project" value="UniProtKB-KW"/>
</dbReference>
<evidence type="ECO:0000313" key="12">
    <source>
        <dbReference type="EMBL" id="QEN04546.1"/>
    </source>
</evidence>
<dbReference type="PIRSF" id="PIRSF000498">
    <property type="entry name" value="Riboflavin_syn_A"/>
    <property type="match status" value="1"/>
</dbReference>
<dbReference type="InterPro" id="IPR026017">
    <property type="entry name" value="Lumazine-bd_dom"/>
</dbReference>
<dbReference type="GO" id="GO:0004746">
    <property type="term" value="F:riboflavin synthase activity"/>
    <property type="evidence" value="ECO:0007669"/>
    <property type="project" value="UniProtKB-UniRule"/>
</dbReference>
<dbReference type="Pfam" id="PF00677">
    <property type="entry name" value="Lum_binding"/>
    <property type="match status" value="2"/>
</dbReference>
<gene>
    <name evidence="12" type="ORF">EW093_07470</name>
</gene>
<feature type="repeat" description="Lumazine-binding" evidence="10">
    <location>
        <begin position="1"/>
        <end position="96"/>
    </location>
</feature>
<comment type="catalytic activity">
    <reaction evidence="1">
        <text>2 6,7-dimethyl-8-(1-D-ribityl)lumazine + H(+) = 5-amino-6-(D-ribitylamino)uracil + riboflavin</text>
        <dbReference type="Rhea" id="RHEA:20772"/>
        <dbReference type="ChEBI" id="CHEBI:15378"/>
        <dbReference type="ChEBI" id="CHEBI:15934"/>
        <dbReference type="ChEBI" id="CHEBI:57986"/>
        <dbReference type="ChEBI" id="CHEBI:58201"/>
        <dbReference type="EC" id="2.5.1.9"/>
    </reaction>
</comment>
<keyword evidence="6" id="KW-0686">Riboflavin biosynthesis</keyword>
<dbReference type="FunFam" id="2.40.30.20:FF:000003">
    <property type="entry name" value="Riboflavin synthase, alpha subunit"/>
    <property type="match status" value="1"/>
</dbReference>
<reference evidence="12 13" key="1">
    <citation type="submission" date="2019-02" db="EMBL/GenBank/DDBJ databases">
        <authorList>
            <person name="Fomenkov A."/>
            <person name="Dubinina G."/>
            <person name="Grabovich M."/>
            <person name="Vincze T."/>
            <person name="Roberts R.J."/>
        </authorList>
    </citation>
    <scope>NUCLEOTIDE SEQUENCE [LARGE SCALE GENOMIC DNA]</scope>
    <source>
        <strain evidence="12 13">P</strain>
    </source>
</reference>
<comment type="function">
    <text evidence="2">Catalyzes the dismutation of two molecules of 6,7-dimethyl-8-ribityllumazine, resulting in the formation of riboflavin and 5-amino-6-(D-ribitylamino)uracil.</text>
</comment>
<dbReference type="InterPro" id="IPR017938">
    <property type="entry name" value="Riboflavin_synthase-like_b-brl"/>
</dbReference>
<dbReference type="RefSeq" id="WP_149567792.1">
    <property type="nucleotide sequence ID" value="NZ_CP035807.1"/>
</dbReference>
<evidence type="ECO:0000256" key="4">
    <source>
        <dbReference type="ARBA" id="ARBA00012827"/>
    </source>
</evidence>
<dbReference type="PROSITE" id="PS51177">
    <property type="entry name" value="LUMAZINE_BIND"/>
    <property type="match status" value="2"/>
</dbReference>
<evidence type="ECO:0000256" key="2">
    <source>
        <dbReference type="ARBA" id="ARBA00002803"/>
    </source>
</evidence>
<dbReference type="PANTHER" id="PTHR21098">
    <property type="entry name" value="RIBOFLAVIN SYNTHASE ALPHA CHAIN"/>
    <property type="match status" value="1"/>
</dbReference>
<feature type="domain" description="Lumazine-binding" evidence="11">
    <location>
        <begin position="97"/>
        <end position="193"/>
    </location>
</feature>
<evidence type="ECO:0000256" key="9">
    <source>
        <dbReference type="NCBIfam" id="TIGR00187"/>
    </source>
</evidence>
<keyword evidence="8" id="KW-0677">Repeat</keyword>
<dbReference type="AlphaFoldDB" id="A0A5C1QD31"/>
<proteinExistence type="predicted"/>
<evidence type="ECO:0000313" key="13">
    <source>
        <dbReference type="Proteomes" id="UP000323824"/>
    </source>
</evidence>
<feature type="domain" description="Lumazine-binding" evidence="11">
    <location>
        <begin position="1"/>
        <end position="96"/>
    </location>
</feature>
<dbReference type="SUPFAM" id="SSF63380">
    <property type="entry name" value="Riboflavin synthase domain-like"/>
    <property type="match status" value="2"/>
</dbReference>
<evidence type="ECO:0000256" key="5">
    <source>
        <dbReference type="ARBA" id="ARBA00013950"/>
    </source>
</evidence>
<sequence length="207" mass="22852">MFTGIIEEIGLVKSIKHGYRSRVVVIECQTVLENTVLGDSIAINGVCQTVTSLNKSSFIVDVLEQTLLKTNLNLLKKGDSVNLERAITLNRPFGGHFVQGHIQGVGTISSIKKQKDNMYLRIKLPKDIRDNIIKEGSITVDGLSLTVADIIKDEIVINIIPHTKTESTVGSFRVGRVVNIEPDMLVKSVIKNEVQGLTKEKLISWGF</sequence>
<dbReference type="InterPro" id="IPR001783">
    <property type="entry name" value="Lumazine-bd"/>
</dbReference>
<dbReference type="EMBL" id="CP035807">
    <property type="protein sequence ID" value="QEN04546.1"/>
    <property type="molecule type" value="Genomic_DNA"/>
</dbReference>
<dbReference type="PANTHER" id="PTHR21098:SF12">
    <property type="entry name" value="RIBOFLAVIN SYNTHASE"/>
    <property type="match status" value="1"/>
</dbReference>
<evidence type="ECO:0000256" key="10">
    <source>
        <dbReference type="PROSITE-ProRule" id="PRU00524"/>
    </source>
</evidence>
<evidence type="ECO:0000256" key="6">
    <source>
        <dbReference type="ARBA" id="ARBA00022619"/>
    </source>
</evidence>
<accession>A0A5C1QD31</accession>
<evidence type="ECO:0000259" key="11">
    <source>
        <dbReference type="PROSITE" id="PS51177"/>
    </source>
</evidence>
<dbReference type="NCBIfam" id="TIGR00187">
    <property type="entry name" value="ribE"/>
    <property type="match status" value="1"/>
</dbReference>
<dbReference type="Gene3D" id="2.40.30.20">
    <property type="match status" value="2"/>
</dbReference>
<evidence type="ECO:0000256" key="3">
    <source>
        <dbReference type="ARBA" id="ARBA00004887"/>
    </source>
</evidence>
<dbReference type="KEGG" id="sper:EW093_07470"/>
<evidence type="ECO:0000256" key="8">
    <source>
        <dbReference type="ARBA" id="ARBA00022737"/>
    </source>
</evidence>
<dbReference type="NCBIfam" id="NF006767">
    <property type="entry name" value="PRK09289.1"/>
    <property type="match status" value="1"/>
</dbReference>
<evidence type="ECO:0000256" key="7">
    <source>
        <dbReference type="ARBA" id="ARBA00022679"/>
    </source>
</evidence>
<dbReference type="EC" id="2.5.1.9" evidence="4 9"/>
<organism evidence="12 13">
    <name type="scientific">Thiospirochaeta perfilievii</name>
    <dbReference type="NCBI Taxonomy" id="252967"/>
    <lineage>
        <taxon>Bacteria</taxon>
        <taxon>Pseudomonadati</taxon>
        <taxon>Spirochaetota</taxon>
        <taxon>Spirochaetia</taxon>
        <taxon>Spirochaetales</taxon>
        <taxon>Spirochaetaceae</taxon>
        <taxon>Thiospirochaeta</taxon>
    </lineage>
</organism>
<comment type="pathway">
    <text evidence="3">Cofactor biosynthesis; riboflavin biosynthesis; riboflavin from 2-hydroxy-3-oxobutyl phosphate and 5-amino-6-(D-ribitylamino)uracil: step 2/2.</text>
</comment>
<protein>
    <recommendedName>
        <fullName evidence="5 9">Riboflavin synthase</fullName>
        <ecNumber evidence="4 9">2.5.1.9</ecNumber>
    </recommendedName>
</protein>
<dbReference type="Proteomes" id="UP000323824">
    <property type="component" value="Chromosome"/>
</dbReference>
<evidence type="ECO:0000256" key="1">
    <source>
        <dbReference type="ARBA" id="ARBA00000968"/>
    </source>
</evidence>
<reference evidence="12 13" key="2">
    <citation type="submission" date="2019-09" db="EMBL/GenBank/DDBJ databases">
        <title>Complete Genome Sequence and Methylome Analysis of free living Spirochaetas.</title>
        <authorList>
            <person name="Leshcheva N."/>
            <person name="Mikheeva N."/>
        </authorList>
    </citation>
    <scope>NUCLEOTIDE SEQUENCE [LARGE SCALE GENOMIC DNA]</scope>
    <source>
        <strain evidence="12 13">P</strain>
    </source>
</reference>
<feature type="repeat" description="Lumazine-binding" evidence="10">
    <location>
        <begin position="97"/>
        <end position="193"/>
    </location>
</feature>
<keyword evidence="7 12" id="KW-0808">Transferase</keyword>